<evidence type="ECO:0000256" key="6">
    <source>
        <dbReference type="PROSITE-ProRule" id="PRU00042"/>
    </source>
</evidence>
<feature type="compositionally biased region" description="Basic and acidic residues" evidence="7">
    <location>
        <begin position="181"/>
        <end position="190"/>
    </location>
</feature>
<dbReference type="InterPro" id="IPR013087">
    <property type="entry name" value="Znf_C2H2_type"/>
</dbReference>
<dbReference type="AlphaFoldDB" id="A0AAD5BAL0"/>
<dbReference type="GO" id="GO:0005634">
    <property type="term" value="C:nucleus"/>
    <property type="evidence" value="ECO:0007669"/>
    <property type="project" value="UniProtKB-SubCell"/>
</dbReference>
<evidence type="ECO:0000256" key="7">
    <source>
        <dbReference type="SAM" id="MobiDB-lite"/>
    </source>
</evidence>
<sequence length="633" mass="72302">MQTPVAQSKHQTKLHPTSATLQTSFMESGNQNSSTTTVGTIIENMFKIAIISFIVTTVKSIVDTIYNFLSQKSDFVIIPNHSFNNSKVDVKEIAAVDDKHEDDETFNDTLFPSIDTKRDSVPFKEEQSEECLIPTSCSMGLTTRLLPVKNAKGELEWVFTEDDSMLNKGTELDVFKIPQPHDFKFKDHNGNHHNQHHQHNHNNELSPTMSNSSNETTLSTKLEFNSSQSKEQSVSPNGSSHGSSSPYMGGEEEEAEEEEEEYNETRVGHERDYTDGEQSFSCPHCDAVFKIRGYLTRHMKKHSSDKAYSCPFHLQSIYKDDNDIVHKCHPTGGFSRRDTYKTHLKSRHFNYPKGVKPKNKPNSEGHCSMCGEFFNSAEIWCEMHVEGGECKYLPQDYKGKSRLKNRLKKKLQKNEEITDPQLLPFTSKVLEEVKEQRMQKKLARKERKKRTLKKQIQQQHILRHDVANPSYQHHSSVVANGSMPTSSPQHMDTPGSMASSSQYESSSVHSPFTPSTSKSPLSLMTNNYVKEDQSHHSQPQYTTAPYQFEQIETAHTGSVESLQEDYDDDFCLDVDQLSPQSTRQFNEMVEYIKLQQSQQGMQGQGCFQQQQQQQQQQQYNFQTSQQVGGQYVD</sequence>
<reference evidence="9 10" key="1">
    <citation type="journal article" date="2022" name="DNA Res.">
        <title>Genome analysis of five recently described species of the CUG-Ser clade uncovers Candida theae as a new hybrid lineage with pathogenic potential in the Candida parapsilosis species complex.</title>
        <authorList>
            <person name="Mixao V."/>
            <person name="Del Olmo V."/>
            <person name="Hegedusova E."/>
            <person name="Saus E."/>
            <person name="Pryszcz L."/>
            <person name="Cillingova A."/>
            <person name="Nosek J."/>
            <person name="Gabaldon T."/>
        </authorList>
    </citation>
    <scope>NUCLEOTIDE SEQUENCE [LARGE SCALE GENOMIC DNA]</scope>
    <source>
        <strain evidence="9 10">CBS 12239</strain>
    </source>
</reference>
<feature type="domain" description="C2H2-type" evidence="8">
    <location>
        <begin position="280"/>
        <end position="307"/>
    </location>
</feature>
<proteinExistence type="predicted"/>
<keyword evidence="4" id="KW-0862">Zinc</keyword>
<comment type="caution">
    <text evidence="9">The sequence shown here is derived from an EMBL/GenBank/DDBJ whole genome shotgun (WGS) entry which is preliminary data.</text>
</comment>
<evidence type="ECO:0000256" key="3">
    <source>
        <dbReference type="ARBA" id="ARBA00022771"/>
    </source>
</evidence>
<evidence type="ECO:0000256" key="2">
    <source>
        <dbReference type="ARBA" id="ARBA00022723"/>
    </source>
</evidence>
<keyword evidence="3 6" id="KW-0863">Zinc-finger</keyword>
<evidence type="ECO:0000259" key="8">
    <source>
        <dbReference type="PROSITE" id="PS50157"/>
    </source>
</evidence>
<feature type="compositionally biased region" description="Low complexity" evidence="7">
    <location>
        <begin position="233"/>
        <end position="249"/>
    </location>
</feature>
<keyword evidence="10" id="KW-1185">Reference proteome</keyword>
<name>A0AAD5BAL0_9ASCO</name>
<evidence type="ECO:0000256" key="1">
    <source>
        <dbReference type="ARBA" id="ARBA00004123"/>
    </source>
</evidence>
<feature type="compositionally biased region" description="Basic residues" evidence="7">
    <location>
        <begin position="440"/>
        <end position="453"/>
    </location>
</feature>
<feature type="compositionally biased region" description="Polar residues" evidence="7">
    <location>
        <begin position="469"/>
        <end position="490"/>
    </location>
</feature>
<dbReference type="PROSITE" id="PS50157">
    <property type="entry name" value="ZINC_FINGER_C2H2_2"/>
    <property type="match status" value="1"/>
</dbReference>
<dbReference type="PROSITE" id="PS00028">
    <property type="entry name" value="ZINC_FINGER_C2H2_1"/>
    <property type="match status" value="1"/>
</dbReference>
<dbReference type="PANTHER" id="PTHR24396:SF19">
    <property type="entry name" value="FI01119P"/>
    <property type="match status" value="1"/>
</dbReference>
<feature type="compositionally biased region" description="Acidic residues" evidence="7">
    <location>
        <begin position="250"/>
        <end position="262"/>
    </location>
</feature>
<keyword evidence="5" id="KW-0539">Nucleus</keyword>
<feature type="compositionally biased region" description="Low complexity" evidence="7">
    <location>
        <begin position="496"/>
        <end position="510"/>
    </location>
</feature>
<feature type="region of interest" description="Disordered" evidence="7">
    <location>
        <begin position="440"/>
        <end position="520"/>
    </location>
</feature>
<comment type="subcellular location">
    <subcellularLocation>
        <location evidence="1">Nucleus</location>
    </subcellularLocation>
</comment>
<dbReference type="Gene3D" id="3.30.160.60">
    <property type="entry name" value="Classic Zinc Finger"/>
    <property type="match status" value="1"/>
</dbReference>
<dbReference type="InterPro" id="IPR051643">
    <property type="entry name" value="Transcr_Reg_ZincFinger"/>
</dbReference>
<feature type="compositionally biased region" description="Basic residues" evidence="7">
    <location>
        <begin position="191"/>
        <end position="200"/>
    </location>
</feature>
<dbReference type="GO" id="GO:0008270">
    <property type="term" value="F:zinc ion binding"/>
    <property type="evidence" value="ECO:0007669"/>
    <property type="project" value="UniProtKB-KW"/>
</dbReference>
<keyword evidence="2" id="KW-0479">Metal-binding</keyword>
<evidence type="ECO:0000313" key="10">
    <source>
        <dbReference type="Proteomes" id="UP001204833"/>
    </source>
</evidence>
<dbReference type="SMART" id="SM00355">
    <property type="entry name" value="ZnF_C2H2"/>
    <property type="match status" value="2"/>
</dbReference>
<accession>A0AAD5BAL0</accession>
<dbReference type="RefSeq" id="XP_051606655.1">
    <property type="nucleotide sequence ID" value="XM_051754285.1"/>
</dbReference>
<feature type="region of interest" description="Disordered" evidence="7">
    <location>
        <begin position="181"/>
        <end position="278"/>
    </location>
</feature>
<organism evidence="9 10">
    <name type="scientific">Candida theae</name>
    <dbReference type="NCBI Taxonomy" id="1198502"/>
    <lineage>
        <taxon>Eukaryota</taxon>
        <taxon>Fungi</taxon>
        <taxon>Dikarya</taxon>
        <taxon>Ascomycota</taxon>
        <taxon>Saccharomycotina</taxon>
        <taxon>Pichiomycetes</taxon>
        <taxon>Debaryomycetaceae</taxon>
        <taxon>Candida/Lodderomyces clade</taxon>
        <taxon>Candida</taxon>
    </lineage>
</organism>
<dbReference type="EMBL" id="JAIHNG010000164">
    <property type="protein sequence ID" value="KAI5949145.1"/>
    <property type="molecule type" value="Genomic_DNA"/>
</dbReference>
<dbReference type="SUPFAM" id="SSF57667">
    <property type="entry name" value="beta-beta-alpha zinc fingers"/>
    <property type="match status" value="1"/>
</dbReference>
<dbReference type="InterPro" id="IPR036236">
    <property type="entry name" value="Znf_C2H2_sf"/>
</dbReference>
<evidence type="ECO:0000256" key="4">
    <source>
        <dbReference type="ARBA" id="ARBA00022833"/>
    </source>
</evidence>
<evidence type="ECO:0000256" key="5">
    <source>
        <dbReference type="ARBA" id="ARBA00023242"/>
    </source>
</evidence>
<feature type="compositionally biased region" description="Basic and acidic residues" evidence="7">
    <location>
        <begin position="263"/>
        <end position="274"/>
    </location>
</feature>
<dbReference type="GeneID" id="76152787"/>
<gene>
    <name evidence="9" type="ORF">KGF57_004743</name>
</gene>
<protein>
    <submittedName>
        <fullName evidence="9">STP2</fullName>
    </submittedName>
</protein>
<dbReference type="PANTHER" id="PTHR24396">
    <property type="entry name" value="ZINC FINGER PROTEIN"/>
    <property type="match status" value="1"/>
</dbReference>
<evidence type="ECO:0000313" key="9">
    <source>
        <dbReference type="EMBL" id="KAI5949145.1"/>
    </source>
</evidence>
<feature type="compositionally biased region" description="Polar residues" evidence="7">
    <location>
        <begin position="204"/>
        <end position="232"/>
    </location>
</feature>
<dbReference type="Proteomes" id="UP001204833">
    <property type="component" value="Unassembled WGS sequence"/>
</dbReference>
<dbReference type="GO" id="GO:0000978">
    <property type="term" value="F:RNA polymerase II cis-regulatory region sequence-specific DNA binding"/>
    <property type="evidence" value="ECO:0007669"/>
    <property type="project" value="TreeGrafter"/>
</dbReference>
<dbReference type="GO" id="GO:0000981">
    <property type="term" value="F:DNA-binding transcription factor activity, RNA polymerase II-specific"/>
    <property type="evidence" value="ECO:0007669"/>
    <property type="project" value="TreeGrafter"/>
</dbReference>